<dbReference type="EMBL" id="BLKM01009501">
    <property type="protein sequence ID" value="GFG37053.1"/>
    <property type="molecule type" value="Genomic_DNA"/>
</dbReference>
<dbReference type="Proteomes" id="UP000502823">
    <property type="component" value="Unassembled WGS sequence"/>
</dbReference>
<evidence type="ECO:0000259" key="2">
    <source>
        <dbReference type="Pfam" id="PF13843"/>
    </source>
</evidence>
<feature type="compositionally biased region" description="Acidic residues" evidence="1">
    <location>
        <begin position="23"/>
        <end position="32"/>
    </location>
</feature>
<feature type="region of interest" description="Disordered" evidence="1">
    <location>
        <begin position="21"/>
        <end position="71"/>
    </location>
</feature>
<dbReference type="PANTHER" id="PTHR46599">
    <property type="entry name" value="PIGGYBAC TRANSPOSABLE ELEMENT-DERIVED PROTEIN 4"/>
    <property type="match status" value="1"/>
</dbReference>
<evidence type="ECO:0000256" key="1">
    <source>
        <dbReference type="SAM" id="MobiDB-lite"/>
    </source>
</evidence>
<dbReference type="InterPro" id="IPR029526">
    <property type="entry name" value="PGBD"/>
</dbReference>
<name>A0A6L2PWQ0_COPFO</name>
<comment type="caution">
    <text evidence="3">The sequence shown here is derived from an EMBL/GenBank/DDBJ whole genome shotgun (WGS) entry which is preliminary data.</text>
</comment>
<evidence type="ECO:0000313" key="3">
    <source>
        <dbReference type="EMBL" id="GFG37053.1"/>
    </source>
</evidence>
<dbReference type="AlphaFoldDB" id="A0A6L2PWQ0"/>
<feature type="domain" description="PiggyBac transposable element-derived protein" evidence="2">
    <location>
        <begin position="85"/>
        <end position="295"/>
    </location>
</feature>
<feature type="compositionally biased region" description="Acidic residues" evidence="1">
    <location>
        <begin position="53"/>
        <end position="65"/>
    </location>
</feature>
<dbReference type="InParanoid" id="A0A6L2PWQ0"/>
<accession>A0A6L2PWQ0</accession>
<dbReference type="PANTHER" id="PTHR46599:SF6">
    <property type="entry name" value="DUAL SPECIFICITY PHOSPHATASE 26"/>
    <property type="match status" value="1"/>
</dbReference>
<proteinExistence type="predicted"/>
<dbReference type="Pfam" id="PF13843">
    <property type="entry name" value="DDE_Tnp_1_7"/>
    <property type="match status" value="1"/>
</dbReference>
<evidence type="ECO:0000313" key="4">
    <source>
        <dbReference type="Proteomes" id="UP000502823"/>
    </source>
</evidence>
<sequence>MASTSRCLKTDEEISNVLHDLLLEEEKEDEPLNDYSDHKEDSVEYQNVSDSEQSAEENGEDDNGNGDDNRRKTQSMIKEWTFQHTNEEIDRNVVSVQQSQNYHCKTNALEMKAVLGLMYLSGVQKSAHLNPEELYSNRFGHSLFQTALSLRHFQFLLSCLRFDNKNTRNEQSASDKFAPIREIWELFTHNCKELYTPFEYCTVDEQLLNFRGNRPFHIYLASKPGKYRIKVIMLNDSKTLYMVNAIPYTGNVPVKMNDSVPPLYVRKLSGPIHGTGRNITADNRFSSLLLFELMLTNFN</sequence>
<dbReference type="OrthoDB" id="10057959at2759"/>
<organism evidence="3 4">
    <name type="scientific">Coptotermes formosanus</name>
    <name type="common">Formosan subterranean termite</name>
    <dbReference type="NCBI Taxonomy" id="36987"/>
    <lineage>
        <taxon>Eukaryota</taxon>
        <taxon>Metazoa</taxon>
        <taxon>Ecdysozoa</taxon>
        <taxon>Arthropoda</taxon>
        <taxon>Hexapoda</taxon>
        <taxon>Insecta</taxon>
        <taxon>Pterygota</taxon>
        <taxon>Neoptera</taxon>
        <taxon>Polyneoptera</taxon>
        <taxon>Dictyoptera</taxon>
        <taxon>Blattodea</taxon>
        <taxon>Blattoidea</taxon>
        <taxon>Termitoidae</taxon>
        <taxon>Rhinotermitidae</taxon>
        <taxon>Coptotermes</taxon>
    </lineage>
</organism>
<gene>
    <name evidence="3" type="ORF">Cfor_05742</name>
</gene>
<protein>
    <recommendedName>
        <fullName evidence="2">PiggyBac transposable element-derived protein domain-containing protein</fullName>
    </recommendedName>
</protein>
<reference evidence="4" key="1">
    <citation type="submission" date="2020-01" db="EMBL/GenBank/DDBJ databases">
        <title>Draft genome sequence of the Termite Coptotermes fromosanus.</title>
        <authorList>
            <person name="Itakura S."/>
            <person name="Yosikawa Y."/>
            <person name="Umezawa K."/>
        </authorList>
    </citation>
    <scope>NUCLEOTIDE SEQUENCE [LARGE SCALE GENOMIC DNA]</scope>
</reference>
<keyword evidence="4" id="KW-1185">Reference proteome</keyword>